<name>A0A9E2KYL7_9FUSO</name>
<comment type="caution">
    <text evidence="1">The sequence shown here is derived from an EMBL/GenBank/DDBJ whole genome shotgun (WGS) entry which is preliminary data.</text>
</comment>
<dbReference type="PANTHER" id="PTHR42967:SF1">
    <property type="entry name" value="MBL FOLD METALLO-HYDROLASE"/>
    <property type="match status" value="1"/>
</dbReference>
<protein>
    <submittedName>
        <fullName evidence="1">MBL fold metallo-hydrolase</fullName>
    </submittedName>
</protein>
<evidence type="ECO:0000313" key="2">
    <source>
        <dbReference type="Proteomes" id="UP000724657"/>
    </source>
</evidence>
<gene>
    <name evidence="1" type="ORF">IAA47_04595</name>
</gene>
<proteinExistence type="predicted"/>
<dbReference type="Proteomes" id="UP000724657">
    <property type="component" value="Unassembled WGS sequence"/>
</dbReference>
<dbReference type="InterPro" id="IPR036866">
    <property type="entry name" value="RibonucZ/Hydroxyglut_hydro"/>
</dbReference>
<dbReference type="PANTHER" id="PTHR42967">
    <property type="entry name" value="METAL DEPENDENT HYDROLASE"/>
    <property type="match status" value="1"/>
</dbReference>
<dbReference type="Gene3D" id="3.60.15.10">
    <property type="entry name" value="Ribonuclease Z/Hydroxyacylglutathione hydrolase-like"/>
    <property type="match status" value="1"/>
</dbReference>
<sequence>MKIFYIYHSGFAVETEKYKLIFDYYMEPKKDSGEFRVKEFIVGEKEVFVFSSHSHRDHFRKEILEWQKINSNIKYILSDDIKEEVDAYFVKEGDKLEVDGVEIKVFGSTDLGVSFFVKCDGKTFFHAGDLNWWAWSDDTLEEETYMRELYYSKMDYIEEVLKEECIDYLFYPVDPRLEKNSFLGIEYFIEKVKVKNIVPMHMWDNYEIIKELKKRVAKNIIEFEKNCEKILEIC</sequence>
<reference evidence="1" key="2">
    <citation type="submission" date="2021-04" db="EMBL/GenBank/DDBJ databases">
        <authorList>
            <person name="Gilroy R."/>
        </authorList>
    </citation>
    <scope>NUCLEOTIDE SEQUENCE</scope>
    <source>
        <strain evidence="1">A6-441</strain>
    </source>
</reference>
<organism evidence="1 2">
    <name type="scientific">Candidatus Fusobacterium pullicola</name>
    <dbReference type="NCBI Taxonomy" id="2838601"/>
    <lineage>
        <taxon>Bacteria</taxon>
        <taxon>Fusobacteriati</taxon>
        <taxon>Fusobacteriota</taxon>
        <taxon>Fusobacteriia</taxon>
        <taxon>Fusobacteriales</taxon>
        <taxon>Fusobacteriaceae</taxon>
        <taxon>Fusobacterium</taxon>
    </lineage>
</organism>
<dbReference type="SUPFAM" id="SSF56281">
    <property type="entry name" value="Metallo-hydrolase/oxidoreductase"/>
    <property type="match status" value="1"/>
</dbReference>
<accession>A0A9E2KYL7</accession>
<evidence type="ECO:0000313" key="1">
    <source>
        <dbReference type="EMBL" id="MBU3842249.1"/>
    </source>
</evidence>
<dbReference type="AlphaFoldDB" id="A0A9E2KYL7"/>
<dbReference type="EMBL" id="JAHLFN010000039">
    <property type="protein sequence ID" value="MBU3842249.1"/>
    <property type="molecule type" value="Genomic_DNA"/>
</dbReference>
<reference evidence="1" key="1">
    <citation type="journal article" date="2021" name="PeerJ">
        <title>Extensive microbial diversity within the chicken gut microbiome revealed by metagenomics and culture.</title>
        <authorList>
            <person name="Gilroy R."/>
            <person name="Ravi A."/>
            <person name="Getino M."/>
            <person name="Pursley I."/>
            <person name="Horton D.L."/>
            <person name="Alikhan N.F."/>
            <person name="Baker D."/>
            <person name="Gharbi K."/>
            <person name="Hall N."/>
            <person name="Watson M."/>
            <person name="Adriaenssens E.M."/>
            <person name="Foster-Nyarko E."/>
            <person name="Jarju S."/>
            <person name="Secka A."/>
            <person name="Antonio M."/>
            <person name="Oren A."/>
            <person name="Chaudhuri R.R."/>
            <person name="La Ragione R."/>
            <person name="Hildebrand F."/>
            <person name="Pallen M.J."/>
        </authorList>
    </citation>
    <scope>NUCLEOTIDE SEQUENCE</scope>
    <source>
        <strain evidence="1">A6-441</strain>
    </source>
</reference>
<dbReference type="Pfam" id="PF13483">
    <property type="entry name" value="Lactamase_B_3"/>
    <property type="match status" value="1"/>
</dbReference>